<feature type="compositionally biased region" description="Basic and acidic residues" evidence="20">
    <location>
        <begin position="877"/>
        <end position="888"/>
    </location>
</feature>
<keyword evidence="14" id="KW-0067">ATP-binding</keyword>
<dbReference type="SMART" id="SM00324">
    <property type="entry name" value="RhoGAP"/>
    <property type="match status" value="1"/>
</dbReference>
<dbReference type="SUPFAM" id="SSF103657">
    <property type="entry name" value="BAR/IMD domain-like"/>
    <property type="match status" value="1"/>
</dbReference>
<feature type="region of interest" description="Disordered" evidence="20">
    <location>
        <begin position="750"/>
        <end position="962"/>
    </location>
</feature>
<feature type="compositionally biased region" description="Low complexity" evidence="20">
    <location>
        <begin position="254"/>
        <end position="268"/>
    </location>
</feature>
<evidence type="ECO:0000256" key="5">
    <source>
        <dbReference type="ARBA" id="ARBA00016038"/>
    </source>
</evidence>
<dbReference type="GO" id="GO:0004674">
    <property type="term" value="F:protein serine/threonine kinase activity"/>
    <property type="evidence" value="ECO:0007669"/>
    <property type="project" value="UniProtKB-KW"/>
</dbReference>
<comment type="catalytic activity">
    <reaction evidence="17">
        <text>L-seryl-[protein] + ATP = O-phospho-L-seryl-[protein] + ADP + H(+)</text>
        <dbReference type="Rhea" id="RHEA:17989"/>
        <dbReference type="Rhea" id="RHEA-COMP:9863"/>
        <dbReference type="Rhea" id="RHEA-COMP:11604"/>
        <dbReference type="ChEBI" id="CHEBI:15378"/>
        <dbReference type="ChEBI" id="CHEBI:29999"/>
        <dbReference type="ChEBI" id="CHEBI:30616"/>
        <dbReference type="ChEBI" id="CHEBI:83421"/>
        <dbReference type="ChEBI" id="CHEBI:456216"/>
        <dbReference type="EC" id="2.7.11.1"/>
    </reaction>
</comment>
<dbReference type="SUPFAM" id="SSF48350">
    <property type="entry name" value="GTPase activation domain, GAP"/>
    <property type="match status" value="1"/>
</dbReference>
<feature type="region of interest" description="Disordered" evidence="20">
    <location>
        <begin position="1464"/>
        <end position="1560"/>
    </location>
</feature>
<evidence type="ECO:0000256" key="19">
    <source>
        <dbReference type="SAM" id="Coils"/>
    </source>
</evidence>
<feature type="domain" description="Rho-GAP" evidence="21">
    <location>
        <begin position="478"/>
        <end position="692"/>
    </location>
</feature>
<comment type="similarity">
    <text evidence="3">Belongs to the protein kinase superfamily. RIO-type Ser/Thr kinase family.</text>
</comment>
<evidence type="ECO:0000256" key="16">
    <source>
        <dbReference type="ARBA" id="ARBA00047899"/>
    </source>
</evidence>
<dbReference type="Gene3D" id="1.20.1270.60">
    <property type="entry name" value="Arfaptin homology (AH) domain/BAR domain"/>
    <property type="match status" value="1"/>
</dbReference>
<evidence type="ECO:0000256" key="2">
    <source>
        <dbReference type="ARBA" id="ARBA00004496"/>
    </source>
</evidence>
<dbReference type="GO" id="GO:0005524">
    <property type="term" value="F:ATP binding"/>
    <property type="evidence" value="ECO:0007669"/>
    <property type="project" value="UniProtKB-KW"/>
</dbReference>
<dbReference type="SUPFAM" id="SSF56112">
    <property type="entry name" value="Protein kinase-like (PK-like)"/>
    <property type="match status" value="1"/>
</dbReference>
<evidence type="ECO:0000256" key="3">
    <source>
        <dbReference type="ARBA" id="ARBA00009196"/>
    </source>
</evidence>
<evidence type="ECO:0000256" key="8">
    <source>
        <dbReference type="ARBA" id="ARBA00022527"/>
    </source>
</evidence>
<dbReference type="PROSITE" id="PS50238">
    <property type="entry name" value="RHOGAP"/>
    <property type="match status" value="1"/>
</dbReference>
<dbReference type="InterPro" id="IPR027267">
    <property type="entry name" value="AH/BAR_dom_sf"/>
</dbReference>
<protein>
    <recommendedName>
        <fullName evidence="5">Serine/threonine-protein kinase RIO1</fullName>
        <ecNumber evidence="4">2.7.11.1</ecNumber>
    </recommendedName>
    <alternativeName>
        <fullName evidence="18">Serine/threonine-protein kinase rio1</fullName>
    </alternativeName>
</protein>
<dbReference type="PROSITE" id="PS01245">
    <property type="entry name" value="RIO1"/>
    <property type="match status" value="1"/>
</dbReference>
<evidence type="ECO:0000313" key="23">
    <source>
        <dbReference type="Proteomes" id="UP001216638"/>
    </source>
</evidence>
<evidence type="ECO:0000256" key="17">
    <source>
        <dbReference type="ARBA" id="ARBA00048679"/>
    </source>
</evidence>
<evidence type="ECO:0000256" key="7">
    <source>
        <dbReference type="ARBA" id="ARBA00022517"/>
    </source>
</evidence>
<keyword evidence="7" id="KW-0690">Ribosome biogenesis</keyword>
<dbReference type="GO" id="GO:0046872">
    <property type="term" value="F:metal ion binding"/>
    <property type="evidence" value="ECO:0007669"/>
    <property type="project" value="UniProtKB-KW"/>
</dbReference>
<keyword evidence="11" id="KW-0547">Nucleotide-binding</keyword>
<evidence type="ECO:0000259" key="21">
    <source>
        <dbReference type="PROSITE" id="PS50238"/>
    </source>
</evidence>
<evidence type="ECO:0000256" key="1">
    <source>
        <dbReference type="ARBA" id="ARBA00001946"/>
    </source>
</evidence>
<keyword evidence="9 22" id="KW-0808">Transferase</keyword>
<dbReference type="Pfam" id="PF01163">
    <property type="entry name" value="RIO1"/>
    <property type="match status" value="1"/>
</dbReference>
<dbReference type="InterPro" id="IPR011009">
    <property type="entry name" value="Kinase-like_dom_sf"/>
</dbReference>
<evidence type="ECO:0000256" key="9">
    <source>
        <dbReference type="ARBA" id="ARBA00022679"/>
    </source>
</evidence>
<feature type="compositionally biased region" description="Basic residues" evidence="20">
    <location>
        <begin position="1526"/>
        <end position="1560"/>
    </location>
</feature>
<gene>
    <name evidence="22" type="primary">rio1</name>
    <name evidence="22" type="ORF">MBRA1_001846</name>
</gene>
<dbReference type="SMART" id="SM00090">
    <property type="entry name" value="RIO"/>
    <property type="match status" value="1"/>
</dbReference>
<evidence type="ECO:0000256" key="6">
    <source>
        <dbReference type="ARBA" id="ARBA00022490"/>
    </source>
</evidence>
<keyword evidence="8 22" id="KW-0723">Serine/threonine-protein kinase</keyword>
<dbReference type="GO" id="GO:0042254">
    <property type="term" value="P:ribosome biogenesis"/>
    <property type="evidence" value="ECO:0007669"/>
    <property type="project" value="UniProtKB-KW"/>
</dbReference>
<evidence type="ECO:0000256" key="12">
    <source>
        <dbReference type="ARBA" id="ARBA00022777"/>
    </source>
</evidence>
<keyword evidence="10" id="KW-0479">Metal-binding</keyword>
<dbReference type="InterPro" id="IPR018934">
    <property type="entry name" value="RIO_dom"/>
</dbReference>
<feature type="compositionally biased region" description="Pro residues" evidence="20">
    <location>
        <begin position="840"/>
        <end position="850"/>
    </location>
</feature>
<feature type="coiled-coil region" evidence="19">
    <location>
        <begin position="1388"/>
        <end position="1415"/>
    </location>
</feature>
<dbReference type="Proteomes" id="UP001216638">
    <property type="component" value="Chromosome 2"/>
</dbReference>
<keyword evidence="19" id="KW-0175">Coiled coil</keyword>
<keyword evidence="6" id="KW-0963">Cytoplasm</keyword>
<dbReference type="Gene3D" id="1.10.510.10">
    <property type="entry name" value="Transferase(Phosphotransferase) domain 1"/>
    <property type="match status" value="1"/>
</dbReference>
<feature type="compositionally biased region" description="Basic and acidic residues" evidence="20">
    <location>
        <begin position="1095"/>
        <end position="1108"/>
    </location>
</feature>
<dbReference type="FunFam" id="3.30.200.20:FF:000148">
    <property type="entry name" value="Serine/threonine-protein kinase RIO1"/>
    <property type="match status" value="1"/>
</dbReference>
<evidence type="ECO:0000256" key="4">
    <source>
        <dbReference type="ARBA" id="ARBA00012513"/>
    </source>
</evidence>
<dbReference type="CDD" id="cd05147">
    <property type="entry name" value="RIO1_euk"/>
    <property type="match status" value="1"/>
</dbReference>
<dbReference type="GO" id="GO:0007165">
    <property type="term" value="P:signal transduction"/>
    <property type="evidence" value="ECO:0007669"/>
    <property type="project" value="InterPro"/>
</dbReference>
<dbReference type="GO" id="GO:0016787">
    <property type="term" value="F:hydrolase activity"/>
    <property type="evidence" value="ECO:0007669"/>
    <property type="project" value="UniProtKB-KW"/>
</dbReference>
<feature type="compositionally biased region" description="Low complexity" evidence="20">
    <location>
        <begin position="921"/>
        <end position="939"/>
    </location>
</feature>
<evidence type="ECO:0000256" key="18">
    <source>
        <dbReference type="ARBA" id="ARBA00068838"/>
    </source>
</evidence>
<keyword evidence="15" id="KW-0460">Magnesium</keyword>
<dbReference type="InterPro" id="IPR008936">
    <property type="entry name" value="Rho_GTPase_activation_prot"/>
</dbReference>
<feature type="compositionally biased region" description="Low complexity" evidence="20">
    <location>
        <begin position="821"/>
        <end position="839"/>
    </location>
</feature>
<evidence type="ECO:0000313" key="22">
    <source>
        <dbReference type="EMBL" id="WFC95199.1"/>
    </source>
</evidence>
<evidence type="ECO:0000256" key="15">
    <source>
        <dbReference type="ARBA" id="ARBA00022842"/>
    </source>
</evidence>
<keyword evidence="13" id="KW-0378">Hydrolase</keyword>
<feature type="compositionally biased region" description="Low complexity" evidence="20">
    <location>
        <begin position="851"/>
        <end position="868"/>
    </location>
</feature>
<dbReference type="EMBL" id="CP119952">
    <property type="protein sequence ID" value="WFC95199.1"/>
    <property type="molecule type" value="Genomic_DNA"/>
</dbReference>
<keyword evidence="12 22" id="KW-0418">Kinase</keyword>
<feature type="region of interest" description="Disordered" evidence="20">
    <location>
        <begin position="1081"/>
        <end position="1109"/>
    </location>
</feature>
<dbReference type="GO" id="GO:0005737">
    <property type="term" value="C:cytoplasm"/>
    <property type="evidence" value="ECO:0007669"/>
    <property type="project" value="UniProtKB-SubCell"/>
</dbReference>
<reference evidence="22" key="1">
    <citation type="submission" date="2023-03" db="EMBL/GenBank/DDBJ databases">
        <title>Mating type loci evolution in Malassezia.</title>
        <authorList>
            <person name="Coelho M.A."/>
        </authorList>
    </citation>
    <scope>NUCLEOTIDE SEQUENCE</scope>
    <source>
        <strain evidence="22">CBS 14135</strain>
    </source>
</reference>
<evidence type="ECO:0000256" key="10">
    <source>
        <dbReference type="ARBA" id="ARBA00022723"/>
    </source>
</evidence>
<name>A0AAF0DWB9_9BASI</name>
<dbReference type="EC" id="2.7.11.1" evidence="4"/>
<evidence type="ECO:0000256" key="11">
    <source>
        <dbReference type="ARBA" id="ARBA00022741"/>
    </source>
</evidence>
<dbReference type="InterPro" id="IPR000198">
    <property type="entry name" value="RhoGAP_dom"/>
</dbReference>
<sequence>MTSPAQLEIGYHPTFASSFWTYPDYRTGATVLYTHIQDGLDENDEVLALFKHRAEVEREAARLLGHVPNPVRTSDPLFSGASSSTRGSIQSNATPSARTLRLLVSEFATSQADSRLRAAKQMEATIVHPFSEWVAAHAERVQESYDKVDEALSAMENQGAEVARLRTAYETKCRLADEAEDDARFAPGAHTNATPPRTVDDVANSTRRLSLSPRKDEGETESEAPLDPQRLQRRETLRQQFGFKQRRADEASEKPAAPAEPDASSAAPGLQRSSSRLSTYFTRAVGKMGESSTLAQVRAAVSGLADPRHVRMRRDAEVAEQLYQEAVAQLDALRCRAEQVLFHQYHNLQRWESDRVTALQRVVQAYNRAMAPEEEDVKASMERTALLATRLQPTTHVQFLMQEYKTGPFRPAPVVFHPYYHDDLNAVAGVARAGFGMDLVSTAKGTALAAQESQLRTGQPGSVLAMPTLPPVLHALLSALQRSYADRARWIPSGAADAPPTVIHAEQRRIWLYDVPLHVTHALRARLIAHASAQGTQSELGVDKLLDTVDAPVLAATVKLWALELDTPLLPYSFWDEIAEIYDAADIRFEAQRAQPDADPALIATPIIQGLHGVLARLPKLHLACLDAWIAHLYKLIKDTPTDDDLRIYTAKLGLSLGRSILRPSADRPSTVYAKYPTLLVKDFVEHYEELFPPLMHAKAKESDMKALSPFRNVPIRRRASLVDQRISRSSLQSTDVPSDGLRRRAAQYEQLHGGRSPLRRHSSLSYRPTQGAERAARTSRNFSAHASLHVGASVPEEPSESSTDPVSSPAMAPAAPPDTAPTTQPSAEPNSAPESVPLPMSPPAPPSPAPDVLAAASSAEAKTSPEPMQAPRFRTAKIDSHKPEFIKPKGQTPPPAAPVAPVAAAPRESRRLPKPPVPPAAEAATETASSSATTNAEPLVQSASLKRASDTSSTSESDVDADDLLTLGTVEDADWELSRGDFTKQYNKARQMATALQTHNGKSTQGEAVALPAMNRARPRARAAAAAAAAAAEASAADAVDGSPADDTGAHASKTAAQISALAQFASRIHIENQYDPSFVAGGSVDGRVPRKTNRTDENRRKDKADRATLQQVLDPRTLLILYKMIKRELLEQVNGCVSTGKEANVYHATTPPTEAEGASGSAAVKIYKTSILVFKDRDRYVSGEFRFRHGYSRHNPRKMVRLWAEKEMRNLKRLVHAGLRAPRPIELRDHVLVMQFLGDAEGWPSPRLKDAESAIPAQDWTRLYRELVATVRLMYHRCHLVHADLSEYNILFHEGHLWIIDVSQSVEHDHPHAFDFLREDISHIEEYFGRYGVATLGLRTTFHFVVRDAGRVRSKGGVAGLEKLYDDPEASTTVAPTDSKGDDGAVETEASLVAELEQMMEQMENAPEQEHEEAVFRQSYLPRNLDELYDPERDAAKAQAGQAQELIYAQVTGLDQVEQAVAQRTAAAPSGETAASEPSHSAASDSGTDSEADSGADSDAGSARTDNELADDARRQRERDERKEHKKQVKAANRERRKHKMPKAEKKKKMKKANARKK</sequence>
<comment type="catalytic activity">
    <reaction evidence="16">
        <text>L-threonyl-[protein] + ATP = O-phospho-L-threonyl-[protein] + ADP + H(+)</text>
        <dbReference type="Rhea" id="RHEA:46608"/>
        <dbReference type="Rhea" id="RHEA-COMP:11060"/>
        <dbReference type="Rhea" id="RHEA-COMP:11605"/>
        <dbReference type="ChEBI" id="CHEBI:15378"/>
        <dbReference type="ChEBI" id="CHEBI:30013"/>
        <dbReference type="ChEBI" id="CHEBI:30616"/>
        <dbReference type="ChEBI" id="CHEBI:61977"/>
        <dbReference type="ChEBI" id="CHEBI:456216"/>
        <dbReference type="EC" id="2.7.11.1"/>
    </reaction>
</comment>
<comment type="cofactor">
    <cofactor evidence="1">
        <name>Mg(2+)</name>
        <dbReference type="ChEBI" id="CHEBI:18420"/>
    </cofactor>
</comment>
<dbReference type="InterPro" id="IPR018935">
    <property type="entry name" value="RIO_kinase_CS"/>
</dbReference>
<evidence type="ECO:0000256" key="14">
    <source>
        <dbReference type="ARBA" id="ARBA00022840"/>
    </source>
</evidence>
<comment type="subcellular location">
    <subcellularLocation>
        <location evidence="2">Cytoplasm</location>
    </subcellularLocation>
</comment>
<keyword evidence="23" id="KW-1185">Reference proteome</keyword>
<dbReference type="Gene3D" id="1.10.555.10">
    <property type="entry name" value="Rho GTPase activation protein"/>
    <property type="match status" value="1"/>
</dbReference>
<dbReference type="PANTHER" id="PTHR45723">
    <property type="entry name" value="SERINE/THREONINE-PROTEIN KINASE RIO1"/>
    <property type="match status" value="1"/>
</dbReference>
<evidence type="ECO:0000256" key="20">
    <source>
        <dbReference type="SAM" id="MobiDB-lite"/>
    </source>
</evidence>
<organism evidence="22 23">
    <name type="scientific">Malassezia brasiliensis</name>
    <dbReference type="NCBI Taxonomy" id="1821822"/>
    <lineage>
        <taxon>Eukaryota</taxon>
        <taxon>Fungi</taxon>
        <taxon>Dikarya</taxon>
        <taxon>Basidiomycota</taxon>
        <taxon>Ustilaginomycotina</taxon>
        <taxon>Malasseziomycetes</taxon>
        <taxon>Malasseziales</taxon>
        <taxon>Malasseziaceae</taxon>
        <taxon>Malassezia</taxon>
    </lineage>
</organism>
<proteinExistence type="inferred from homology"/>
<feature type="region of interest" description="Disordered" evidence="20">
    <location>
        <begin position="185"/>
        <end position="274"/>
    </location>
</feature>
<accession>A0AAF0DWB9</accession>
<dbReference type="Gene3D" id="3.30.200.20">
    <property type="entry name" value="Phosphorylase Kinase, domain 1"/>
    <property type="match status" value="1"/>
</dbReference>
<dbReference type="InterPro" id="IPR000687">
    <property type="entry name" value="RIO_kinase"/>
</dbReference>
<evidence type="ECO:0000256" key="13">
    <source>
        <dbReference type="ARBA" id="ARBA00022801"/>
    </source>
</evidence>
<feature type="compositionally biased region" description="Basic and acidic residues" evidence="20">
    <location>
        <begin position="1507"/>
        <end position="1525"/>
    </location>
</feature>
<dbReference type="InterPro" id="IPR051272">
    <property type="entry name" value="RIO-type_Ser/Thr_kinase"/>
</dbReference>